<sequence>MNPRMESAAPGQIETSFALDVKPAVADGPTAAPSQAAVVAPAAGGGVSTPESGAVAITGRALDQAAGTLADRYLKQPTRALSRTGGAVAGFAGAMGGLALLGTGMLYASRGRRNGNSR</sequence>
<dbReference type="RefSeq" id="WP_367245815.1">
    <property type="nucleotide sequence ID" value="NZ_JBAGNM010000001.1"/>
</dbReference>
<evidence type="ECO:0000313" key="3">
    <source>
        <dbReference type="Proteomes" id="UP001555100"/>
    </source>
</evidence>
<keyword evidence="1" id="KW-0472">Membrane</keyword>
<proteinExistence type="predicted"/>
<organism evidence="2 3">
    <name type="scientific">Trueperella pyogenes</name>
    <dbReference type="NCBI Taxonomy" id="1661"/>
    <lineage>
        <taxon>Bacteria</taxon>
        <taxon>Bacillati</taxon>
        <taxon>Actinomycetota</taxon>
        <taxon>Actinomycetes</taxon>
        <taxon>Actinomycetales</taxon>
        <taxon>Actinomycetaceae</taxon>
        <taxon>Trueperella</taxon>
    </lineage>
</organism>
<keyword evidence="1" id="KW-0812">Transmembrane</keyword>
<keyword evidence="1" id="KW-1133">Transmembrane helix</keyword>
<gene>
    <name evidence="2" type="ORF">V3M73_01190</name>
</gene>
<evidence type="ECO:0000313" key="2">
    <source>
        <dbReference type="EMBL" id="MEW6953642.1"/>
    </source>
</evidence>
<protein>
    <submittedName>
        <fullName evidence="2">Uncharacterized protein</fullName>
    </submittedName>
</protein>
<keyword evidence="3" id="KW-1185">Reference proteome</keyword>
<accession>A0ABV3N8V6</accession>
<reference evidence="2 3" key="1">
    <citation type="submission" date="2024-01" db="EMBL/GenBank/DDBJ databases">
        <title>Genomic analysis and antimicrobial resistance profiles of Trueperella pyogenes isolated from domestic and wild animals.</title>
        <authorList>
            <person name="Magossi G."/>
            <person name="Gzyl K.E."/>
            <person name="Holman D.B."/>
            <person name="Amat S."/>
        </authorList>
    </citation>
    <scope>NUCLEOTIDE SEQUENCE [LARGE SCALE GENOMIC DNA]</scope>
    <source>
        <strain evidence="2 3">1494</strain>
    </source>
</reference>
<feature type="transmembrane region" description="Helical" evidence="1">
    <location>
        <begin position="87"/>
        <end position="108"/>
    </location>
</feature>
<evidence type="ECO:0000256" key="1">
    <source>
        <dbReference type="SAM" id="Phobius"/>
    </source>
</evidence>
<dbReference type="Proteomes" id="UP001555100">
    <property type="component" value="Unassembled WGS sequence"/>
</dbReference>
<comment type="caution">
    <text evidence="2">The sequence shown here is derived from an EMBL/GenBank/DDBJ whole genome shotgun (WGS) entry which is preliminary data.</text>
</comment>
<dbReference type="EMBL" id="JBAGNM010000001">
    <property type="protein sequence ID" value="MEW6953642.1"/>
    <property type="molecule type" value="Genomic_DNA"/>
</dbReference>
<name>A0ABV3N8V6_9ACTO</name>